<accession>A0A3A4AVS6</accession>
<dbReference type="InterPro" id="IPR021269">
    <property type="entry name" value="DUF2848"/>
</dbReference>
<dbReference type="Pfam" id="PF11010">
    <property type="entry name" value="DUF2848"/>
    <property type="match status" value="1"/>
</dbReference>
<dbReference type="GO" id="GO:0003824">
    <property type="term" value="F:catalytic activity"/>
    <property type="evidence" value="ECO:0007669"/>
    <property type="project" value="InterPro"/>
</dbReference>
<dbReference type="OrthoDB" id="9792678at2"/>
<dbReference type="SUPFAM" id="SSF56529">
    <property type="entry name" value="FAH"/>
    <property type="match status" value="1"/>
</dbReference>
<dbReference type="AlphaFoldDB" id="A0A3A4AVS6"/>
<gene>
    <name evidence="1" type="ORF">D5H75_15310</name>
</gene>
<name>A0A3A4AVS6_9ACTN</name>
<dbReference type="RefSeq" id="WP_119927071.1">
    <property type="nucleotide sequence ID" value="NZ_QZEY01000004.1"/>
</dbReference>
<evidence type="ECO:0000313" key="2">
    <source>
        <dbReference type="Proteomes" id="UP000265768"/>
    </source>
</evidence>
<proteinExistence type="predicted"/>
<sequence length="228" mass="24040">MTTDRPTRVTVEVAGSGERLAIVPDKLIVAGYTGRDQAAVEAHIAELEAIGVPRPPSVPTFYDLDVALLTTDPVVEVGGAATSGEVEPVLIRAGGRYFLGVGSDHTDRELERTGVAESKAACPKPIGGTVVELAAGPSSLDWDALTADCAVDGEPYQRGSVSALRHPAELLERMTAVIGAVPRDLVLFCGTLPLLGGTFAHGSHWRVRLELPGGEDLTHAYEIKRRSV</sequence>
<organism evidence="1 2">
    <name type="scientific">Bailinhaonella thermotolerans</name>
    <dbReference type="NCBI Taxonomy" id="1070861"/>
    <lineage>
        <taxon>Bacteria</taxon>
        <taxon>Bacillati</taxon>
        <taxon>Actinomycetota</taxon>
        <taxon>Actinomycetes</taxon>
        <taxon>Streptosporangiales</taxon>
        <taxon>Streptosporangiaceae</taxon>
        <taxon>Bailinhaonella</taxon>
    </lineage>
</organism>
<dbReference type="InterPro" id="IPR036663">
    <property type="entry name" value="Fumarylacetoacetase_C_sf"/>
</dbReference>
<protein>
    <submittedName>
        <fullName evidence="1">DUF2848 domain-containing protein</fullName>
    </submittedName>
</protein>
<dbReference type="Proteomes" id="UP000265768">
    <property type="component" value="Unassembled WGS sequence"/>
</dbReference>
<evidence type="ECO:0000313" key="1">
    <source>
        <dbReference type="EMBL" id="RJL32821.1"/>
    </source>
</evidence>
<comment type="caution">
    <text evidence="1">The sequence shown here is derived from an EMBL/GenBank/DDBJ whole genome shotgun (WGS) entry which is preliminary data.</text>
</comment>
<dbReference type="EMBL" id="QZEY01000004">
    <property type="protein sequence ID" value="RJL32821.1"/>
    <property type="molecule type" value="Genomic_DNA"/>
</dbReference>
<reference evidence="1 2" key="1">
    <citation type="submission" date="2018-09" db="EMBL/GenBank/DDBJ databases">
        <title>YIM 75507 draft genome.</title>
        <authorList>
            <person name="Tang S."/>
            <person name="Feng Y."/>
        </authorList>
    </citation>
    <scope>NUCLEOTIDE SEQUENCE [LARGE SCALE GENOMIC DNA]</scope>
    <source>
        <strain evidence="1 2">YIM 75507</strain>
    </source>
</reference>
<keyword evidence="2" id="KW-1185">Reference proteome</keyword>